<evidence type="ECO:0000256" key="3">
    <source>
        <dbReference type="ARBA" id="ARBA00022833"/>
    </source>
</evidence>
<keyword evidence="1" id="KW-0479">Metal-binding</keyword>
<dbReference type="Proteomes" id="UP000238479">
    <property type="component" value="Chromosome 5"/>
</dbReference>
<proteinExistence type="predicted"/>
<dbReference type="Gramene" id="PRQ30855">
    <property type="protein sequence ID" value="PRQ30855"/>
    <property type="gene ID" value="RchiOBHm_Chr5g0029141"/>
</dbReference>
<feature type="domain" description="Zinc finger PHD-type" evidence="4">
    <location>
        <begin position="17"/>
        <end position="66"/>
    </location>
</feature>
<dbReference type="InterPro" id="IPR013083">
    <property type="entry name" value="Znf_RING/FYVE/PHD"/>
</dbReference>
<protein>
    <submittedName>
        <fullName evidence="5">Putative chromatin regulator PHD family</fullName>
    </submittedName>
</protein>
<dbReference type="SMART" id="SM00249">
    <property type="entry name" value="PHD"/>
    <property type="match status" value="1"/>
</dbReference>
<dbReference type="PANTHER" id="PTHR13793">
    <property type="entry name" value="PHD FINGER PROTEINS"/>
    <property type="match status" value="1"/>
</dbReference>
<comment type="caution">
    <text evidence="5">The sequence shown here is derived from an EMBL/GenBank/DDBJ whole genome shotgun (WGS) entry which is preliminary data.</text>
</comment>
<dbReference type="Gene3D" id="3.30.40.10">
    <property type="entry name" value="Zinc/RING finger domain, C3HC4 (zinc finger)"/>
    <property type="match status" value="1"/>
</dbReference>
<evidence type="ECO:0000256" key="1">
    <source>
        <dbReference type="ARBA" id="ARBA00022723"/>
    </source>
</evidence>
<sequence>MPQKKIPEDSGGEDGIVCVECKSTDGDPSDPIVFCDGCDLIVHATRYGNPLVNAIPEGDWFCYQCYSRRSPSLAVSVLAKVEQ</sequence>
<organism evidence="5 6">
    <name type="scientific">Rosa chinensis</name>
    <name type="common">China rose</name>
    <dbReference type="NCBI Taxonomy" id="74649"/>
    <lineage>
        <taxon>Eukaryota</taxon>
        <taxon>Viridiplantae</taxon>
        <taxon>Streptophyta</taxon>
        <taxon>Embryophyta</taxon>
        <taxon>Tracheophyta</taxon>
        <taxon>Spermatophyta</taxon>
        <taxon>Magnoliopsida</taxon>
        <taxon>eudicotyledons</taxon>
        <taxon>Gunneridae</taxon>
        <taxon>Pentapetalae</taxon>
        <taxon>rosids</taxon>
        <taxon>fabids</taxon>
        <taxon>Rosales</taxon>
        <taxon>Rosaceae</taxon>
        <taxon>Rosoideae</taxon>
        <taxon>Rosoideae incertae sedis</taxon>
        <taxon>Rosa</taxon>
    </lineage>
</organism>
<accession>A0A2P6Q9J6</accession>
<gene>
    <name evidence="5" type="ORF">RchiOBHm_Chr5g0029141</name>
</gene>
<name>A0A2P6Q9J6_ROSCH</name>
<dbReference type="InterPro" id="IPR019787">
    <property type="entry name" value="Znf_PHD-finger"/>
</dbReference>
<reference evidence="5 6" key="1">
    <citation type="journal article" date="2018" name="Nat. Genet.">
        <title>The Rosa genome provides new insights in the design of modern roses.</title>
        <authorList>
            <person name="Bendahmane M."/>
        </authorList>
    </citation>
    <scope>NUCLEOTIDE SEQUENCE [LARGE SCALE GENOMIC DNA]</scope>
    <source>
        <strain evidence="6">cv. Old Blush</strain>
    </source>
</reference>
<dbReference type="PANTHER" id="PTHR13793:SF148">
    <property type="entry name" value="RING_FYVE_PHD ZINC FINGER SUPERFAMILY PROTEIN"/>
    <property type="match status" value="1"/>
</dbReference>
<keyword evidence="3" id="KW-0862">Zinc</keyword>
<evidence type="ECO:0000313" key="5">
    <source>
        <dbReference type="EMBL" id="PRQ30855.1"/>
    </source>
</evidence>
<keyword evidence="2" id="KW-0863">Zinc-finger</keyword>
<dbReference type="InterPro" id="IPR001965">
    <property type="entry name" value="Znf_PHD"/>
</dbReference>
<dbReference type="InterPro" id="IPR011011">
    <property type="entry name" value="Znf_FYVE_PHD"/>
</dbReference>
<dbReference type="AlphaFoldDB" id="A0A2P6Q9J6"/>
<evidence type="ECO:0000256" key="2">
    <source>
        <dbReference type="ARBA" id="ARBA00022771"/>
    </source>
</evidence>
<dbReference type="STRING" id="74649.A0A2P6Q9J6"/>
<dbReference type="EMBL" id="PDCK01000043">
    <property type="protein sequence ID" value="PRQ30855.1"/>
    <property type="molecule type" value="Genomic_DNA"/>
</dbReference>
<evidence type="ECO:0000313" key="6">
    <source>
        <dbReference type="Proteomes" id="UP000238479"/>
    </source>
</evidence>
<evidence type="ECO:0000259" key="4">
    <source>
        <dbReference type="SMART" id="SM00249"/>
    </source>
</evidence>
<dbReference type="InterPro" id="IPR050701">
    <property type="entry name" value="Histone_Mod_Regulator"/>
</dbReference>
<dbReference type="GO" id="GO:0006357">
    <property type="term" value="P:regulation of transcription by RNA polymerase II"/>
    <property type="evidence" value="ECO:0007669"/>
    <property type="project" value="TreeGrafter"/>
</dbReference>
<dbReference type="GO" id="GO:0008270">
    <property type="term" value="F:zinc ion binding"/>
    <property type="evidence" value="ECO:0007669"/>
    <property type="project" value="UniProtKB-KW"/>
</dbReference>
<dbReference type="Pfam" id="PF00628">
    <property type="entry name" value="PHD"/>
    <property type="match status" value="1"/>
</dbReference>
<dbReference type="SUPFAM" id="SSF57903">
    <property type="entry name" value="FYVE/PHD zinc finger"/>
    <property type="match status" value="1"/>
</dbReference>
<keyword evidence="6" id="KW-1185">Reference proteome</keyword>